<reference evidence="3 4" key="1">
    <citation type="submission" date="2023-07" db="EMBL/GenBank/DDBJ databases">
        <title>Comparative genomics of wheat-associated soil bacteria to identify genetic determinants of phenazine resistance.</title>
        <authorList>
            <person name="Mouncey N."/>
        </authorList>
    </citation>
    <scope>NUCLEOTIDE SEQUENCE [LARGE SCALE GENOMIC DNA]</scope>
    <source>
        <strain evidence="3 4">V2I4</strain>
    </source>
</reference>
<dbReference type="InterPro" id="IPR023214">
    <property type="entry name" value="HAD_sf"/>
</dbReference>
<accession>A0ABU0SN33</accession>
<dbReference type="EMBL" id="JAUSZI010000002">
    <property type="protein sequence ID" value="MDQ1024071.1"/>
    <property type="molecule type" value="Genomic_DNA"/>
</dbReference>
<dbReference type="Gene3D" id="3.40.50.1000">
    <property type="entry name" value="HAD superfamily/HAD-like"/>
    <property type="match status" value="1"/>
</dbReference>
<comment type="caution">
    <text evidence="3">The sequence shown here is derived from an EMBL/GenBank/DDBJ whole genome shotgun (WGS) entry which is preliminary data.</text>
</comment>
<dbReference type="InterPro" id="IPR056782">
    <property type="entry name" value="HAD_PNKP"/>
</dbReference>
<dbReference type="Proteomes" id="UP001230328">
    <property type="component" value="Unassembled WGS sequence"/>
</dbReference>
<dbReference type="RefSeq" id="WP_307519273.1">
    <property type="nucleotide sequence ID" value="NZ_JAUSZI010000002.1"/>
</dbReference>
<dbReference type="SUPFAM" id="SSF56784">
    <property type="entry name" value="HAD-like"/>
    <property type="match status" value="1"/>
</dbReference>
<dbReference type="InterPro" id="IPR036412">
    <property type="entry name" value="HAD-like_sf"/>
</dbReference>
<evidence type="ECO:0000259" key="2">
    <source>
        <dbReference type="Pfam" id="PF25109"/>
    </source>
</evidence>
<sequence length="177" mass="19999">MTNTSRPRPGSDARGGAGGRRPLAVFDLDGTLADTAHRQKFLERKPRDWEAFFAAAPDDPPLAEGVALALEHARECEILYLTGRPERCRKDTEAWLVAQGLPEGRIRMRRNDDRRPARRTKLEILRELARNREIRVLVDDDELVCDDAERAGFSVVRARWAAASEALKVAQEREGRT</sequence>
<proteinExistence type="predicted"/>
<organism evidence="3 4">
    <name type="scientific">Streptomyces umbrinus</name>
    <dbReference type="NCBI Taxonomy" id="67370"/>
    <lineage>
        <taxon>Bacteria</taxon>
        <taxon>Bacillati</taxon>
        <taxon>Actinomycetota</taxon>
        <taxon>Actinomycetes</taxon>
        <taxon>Kitasatosporales</taxon>
        <taxon>Streptomycetaceae</taxon>
        <taxon>Streptomyces</taxon>
        <taxon>Streptomyces phaeochromogenes group</taxon>
    </lineage>
</organism>
<evidence type="ECO:0000313" key="3">
    <source>
        <dbReference type="EMBL" id="MDQ1024071.1"/>
    </source>
</evidence>
<dbReference type="Pfam" id="PF25109">
    <property type="entry name" value="HAD_PNKP"/>
    <property type="match status" value="1"/>
</dbReference>
<keyword evidence="4" id="KW-1185">Reference proteome</keyword>
<feature type="region of interest" description="Disordered" evidence="1">
    <location>
        <begin position="1"/>
        <end position="22"/>
    </location>
</feature>
<protein>
    <submittedName>
        <fullName evidence="3">Phosphoglycolate phosphatase-like HAD superfamily hydrolase</fullName>
    </submittedName>
</protein>
<gene>
    <name evidence="3" type="ORF">QF035_001653</name>
</gene>
<evidence type="ECO:0000313" key="4">
    <source>
        <dbReference type="Proteomes" id="UP001230328"/>
    </source>
</evidence>
<name>A0ABU0SN33_9ACTN</name>
<feature type="compositionally biased region" description="Low complexity" evidence="1">
    <location>
        <begin position="1"/>
        <end position="12"/>
    </location>
</feature>
<evidence type="ECO:0000256" key="1">
    <source>
        <dbReference type="SAM" id="MobiDB-lite"/>
    </source>
</evidence>
<feature type="domain" description="Polynucleotide kinase PNKP phosphatase" evidence="2">
    <location>
        <begin position="25"/>
        <end position="156"/>
    </location>
</feature>